<evidence type="ECO:0000256" key="1">
    <source>
        <dbReference type="SAM" id="SignalP"/>
    </source>
</evidence>
<evidence type="ECO:0008006" key="4">
    <source>
        <dbReference type="Google" id="ProtNLM"/>
    </source>
</evidence>
<organism evidence="2 3">
    <name type="scientific">Spongiibacter pelagi</name>
    <dbReference type="NCBI Taxonomy" id="2760804"/>
    <lineage>
        <taxon>Bacteria</taxon>
        <taxon>Pseudomonadati</taxon>
        <taxon>Pseudomonadota</taxon>
        <taxon>Gammaproteobacteria</taxon>
        <taxon>Cellvibrionales</taxon>
        <taxon>Spongiibacteraceae</taxon>
        <taxon>Spongiibacter</taxon>
    </lineage>
</organism>
<proteinExistence type="predicted"/>
<reference evidence="2" key="1">
    <citation type="submission" date="2020-09" db="EMBL/GenBank/DDBJ databases">
        <authorList>
            <person name="Yoon J.-W."/>
        </authorList>
    </citation>
    <scope>NUCLEOTIDE SEQUENCE</scope>
    <source>
        <strain evidence="2">KMU-158</strain>
    </source>
</reference>
<gene>
    <name evidence="2" type="ORF">IB286_01930</name>
</gene>
<dbReference type="PROSITE" id="PS51257">
    <property type="entry name" value="PROKAR_LIPOPROTEIN"/>
    <property type="match status" value="1"/>
</dbReference>
<sequence length="136" mass="14316">MKAKFSLAVAAAALLVSGCASQYSRMDTLSAPAVGAGEADFRILARTEGSAECQKILFFEVGESPCGGGIMSMLTGGANQVTPVEQKAMTRAIDSIPTADAMLAPRYSIEQTSFPLLFTKKRVTVSGKAVEYTKAR</sequence>
<dbReference type="RefSeq" id="WP_190761969.1">
    <property type="nucleotide sequence ID" value="NZ_JACXLD010000001.1"/>
</dbReference>
<dbReference type="AlphaFoldDB" id="A0A927GV67"/>
<feature type="chain" id="PRO_5037932992" description="Lipoprotein" evidence="1">
    <location>
        <begin position="23"/>
        <end position="136"/>
    </location>
</feature>
<keyword evidence="3" id="KW-1185">Reference proteome</keyword>
<dbReference type="Proteomes" id="UP000610558">
    <property type="component" value="Unassembled WGS sequence"/>
</dbReference>
<evidence type="ECO:0000313" key="3">
    <source>
        <dbReference type="Proteomes" id="UP000610558"/>
    </source>
</evidence>
<comment type="caution">
    <text evidence="2">The sequence shown here is derived from an EMBL/GenBank/DDBJ whole genome shotgun (WGS) entry which is preliminary data.</text>
</comment>
<protein>
    <recommendedName>
        <fullName evidence="4">Lipoprotein</fullName>
    </recommendedName>
</protein>
<dbReference type="EMBL" id="JACXLD010000001">
    <property type="protein sequence ID" value="MBD2857748.1"/>
    <property type="molecule type" value="Genomic_DNA"/>
</dbReference>
<keyword evidence="1" id="KW-0732">Signal</keyword>
<accession>A0A927GV67</accession>
<name>A0A927GV67_9GAMM</name>
<feature type="signal peptide" evidence="1">
    <location>
        <begin position="1"/>
        <end position="22"/>
    </location>
</feature>
<evidence type="ECO:0000313" key="2">
    <source>
        <dbReference type="EMBL" id="MBD2857748.1"/>
    </source>
</evidence>